<evidence type="ECO:0000313" key="2">
    <source>
        <dbReference type="EMBL" id="MBJ7536817.1"/>
    </source>
</evidence>
<proteinExistence type="inferred from homology"/>
<evidence type="ECO:0000313" key="3">
    <source>
        <dbReference type="Proteomes" id="UP000628710"/>
    </source>
</evidence>
<reference evidence="2" key="1">
    <citation type="submission" date="2020-12" db="EMBL/GenBank/DDBJ databases">
        <title>Marinomonas arctica sp. nov., a psychrotolerant bacterium isolated from the Arctic.</title>
        <authorList>
            <person name="Zhang Y."/>
        </authorList>
    </citation>
    <scope>NUCLEOTIDE SEQUENCE</scope>
    <source>
        <strain evidence="2">C1424</strain>
    </source>
</reference>
<evidence type="ECO:0000256" key="1">
    <source>
        <dbReference type="ARBA" id="ARBA00008007"/>
    </source>
</evidence>
<dbReference type="InterPro" id="IPR051910">
    <property type="entry name" value="ComF/GntX_DNA_util-trans"/>
</dbReference>
<comment type="caution">
    <text evidence="2">The sequence shown here is derived from an EMBL/GenBank/DDBJ whole genome shotgun (WGS) entry which is preliminary data.</text>
</comment>
<dbReference type="AlphaFoldDB" id="A0A934JTL2"/>
<dbReference type="Proteomes" id="UP000628710">
    <property type="component" value="Unassembled WGS sequence"/>
</dbReference>
<dbReference type="PANTHER" id="PTHR47505:SF1">
    <property type="entry name" value="DNA UTILIZATION PROTEIN YHGH"/>
    <property type="match status" value="1"/>
</dbReference>
<dbReference type="Gene3D" id="3.40.50.2020">
    <property type="match status" value="1"/>
</dbReference>
<sequence length="253" mass="29078">MDWKILSTTKIEEVYYRLFLNRCYLCHARNESPICHYCSQGLAHNHHHCAKCKLPSISSHTICGHCQVKPPSYHSCHAPFRYEGIIKSLIHSIKFNRGNAYTRPLIQLLSEHLIQAYSDNCWPLQLIYVPSHPNRIKERGFCQTKTMASLLAKKLQHHLGSHDLNIPKQNPVEKLEHTQAQHTLSKKERLKTQKNLYRISGHIAKHVALFDDVMTTGSTIENCTKQLLKAGAERVDVWVIARTPDKTISQTND</sequence>
<accession>A0A934JTL2</accession>
<keyword evidence="3" id="KW-1185">Reference proteome</keyword>
<comment type="similarity">
    <text evidence="1">Belongs to the ComF/GntX family.</text>
</comment>
<name>A0A934JTL2_9GAMM</name>
<dbReference type="InterPro" id="IPR029057">
    <property type="entry name" value="PRTase-like"/>
</dbReference>
<dbReference type="InterPro" id="IPR000836">
    <property type="entry name" value="PRTase_dom"/>
</dbReference>
<dbReference type="EMBL" id="JAEMNX010000002">
    <property type="protein sequence ID" value="MBJ7536817.1"/>
    <property type="molecule type" value="Genomic_DNA"/>
</dbReference>
<dbReference type="CDD" id="cd06223">
    <property type="entry name" value="PRTases_typeI"/>
    <property type="match status" value="1"/>
</dbReference>
<dbReference type="PANTHER" id="PTHR47505">
    <property type="entry name" value="DNA UTILIZATION PROTEIN YHGH"/>
    <property type="match status" value="1"/>
</dbReference>
<dbReference type="SUPFAM" id="SSF53271">
    <property type="entry name" value="PRTase-like"/>
    <property type="match status" value="1"/>
</dbReference>
<dbReference type="RefSeq" id="WP_199466981.1">
    <property type="nucleotide sequence ID" value="NZ_JAEMNX010000002.1"/>
</dbReference>
<gene>
    <name evidence="2" type="ORF">I8J31_03895</name>
</gene>
<organism evidence="2 3">
    <name type="scientific">Marinomonas transparens</name>
    <dbReference type="NCBI Taxonomy" id="2795388"/>
    <lineage>
        <taxon>Bacteria</taxon>
        <taxon>Pseudomonadati</taxon>
        <taxon>Pseudomonadota</taxon>
        <taxon>Gammaproteobacteria</taxon>
        <taxon>Oceanospirillales</taxon>
        <taxon>Oceanospirillaceae</taxon>
        <taxon>Marinomonas</taxon>
    </lineage>
</organism>
<protein>
    <submittedName>
        <fullName evidence="2">ComF family protein</fullName>
    </submittedName>
</protein>